<name>A0A182JUY7_9DIPT</name>
<evidence type="ECO:0000313" key="9">
    <source>
        <dbReference type="EnsemblMetazoa" id="ACHR002319-PA"/>
    </source>
</evidence>
<proteinExistence type="inferred from homology"/>
<dbReference type="VEuPathDB" id="VectorBase:ACHR002319"/>
<evidence type="ECO:0000256" key="3">
    <source>
        <dbReference type="ARBA" id="ARBA00022574"/>
    </source>
</evidence>
<reference evidence="10" key="1">
    <citation type="submission" date="2013-03" db="EMBL/GenBank/DDBJ databases">
        <title>The Genome Sequence of Anopheles christyi ACHKN1017.</title>
        <authorList>
            <consortium name="The Broad Institute Genomics Platform"/>
            <person name="Neafsey D.E."/>
            <person name="Besansky N."/>
            <person name="Walker B."/>
            <person name="Young S.K."/>
            <person name="Zeng Q."/>
            <person name="Gargeya S."/>
            <person name="Fitzgerald M."/>
            <person name="Haas B."/>
            <person name="Abouelleil A."/>
            <person name="Allen A.W."/>
            <person name="Alvarado L."/>
            <person name="Arachchi H.M."/>
            <person name="Berlin A.M."/>
            <person name="Chapman S.B."/>
            <person name="Gainer-Dewar J."/>
            <person name="Goldberg J."/>
            <person name="Griggs A."/>
            <person name="Gujja S."/>
            <person name="Hansen M."/>
            <person name="Howarth C."/>
            <person name="Imamovic A."/>
            <person name="Ireland A."/>
            <person name="Larimer J."/>
            <person name="McCowan C."/>
            <person name="Murphy C."/>
            <person name="Pearson M."/>
            <person name="Poon T.W."/>
            <person name="Priest M."/>
            <person name="Roberts A."/>
            <person name="Saif S."/>
            <person name="Shea T."/>
            <person name="Sisk P."/>
            <person name="Sykes S."/>
            <person name="Wortman J."/>
            <person name="Nusbaum C."/>
            <person name="Birren B."/>
        </authorList>
    </citation>
    <scope>NUCLEOTIDE SEQUENCE [LARGE SCALE GENOMIC DNA]</scope>
    <source>
        <strain evidence="10">ACHKN1017</strain>
    </source>
</reference>
<accession>A0A182JUY7</accession>
<dbReference type="InterPro" id="IPR019775">
    <property type="entry name" value="WD40_repeat_CS"/>
</dbReference>
<dbReference type="PANTHER" id="PTHR14344:SF3">
    <property type="entry name" value="WD REPEAT-CONTAINING PROTEIN 6"/>
    <property type="match status" value="1"/>
</dbReference>
<dbReference type="STRING" id="43041.A0A182JUY7"/>
<keyword evidence="5" id="KW-0677">Repeat</keyword>
<comment type="similarity">
    <text evidence="6">Belongs to the WD repeat WDR6 family.</text>
</comment>
<evidence type="ECO:0000256" key="1">
    <source>
        <dbReference type="ARBA" id="ARBA00004496"/>
    </source>
</evidence>
<feature type="repeat" description="WD" evidence="8">
    <location>
        <begin position="203"/>
        <end position="237"/>
    </location>
</feature>
<evidence type="ECO:0000256" key="5">
    <source>
        <dbReference type="ARBA" id="ARBA00022737"/>
    </source>
</evidence>
<organism evidence="9 10">
    <name type="scientific">Anopheles christyi</name>
    <dbReference type="NCBI Taxonomy" id="43041"/>
    <lineage>
        <taxon>Eukaryota</taxon>
        <taxon>Metazoa</taxon>
        <taxon>Ecdysozoa</taxon>
        <taxon>Arthropoda</taxon>
        <taxon>Hexapoda</taxon>
        <taxon>Insecta</taxon>
        <taxon>Pterygota</taxon>
        <taxon>Neoptera</taxon>
        <taxon>Endopterygota</taxon>
        <taxon>Diptera</taxon>
        <taxon>Nematocera</taxon>
        <taxon>Culicoidea</taxon>
        <taxon>Culicidae</taxon>
        <taxon>Anophelinae</taxon>
        <taxon>Anopheles</taxon>
    </lineage>
</organism>
<dbReference type="EnsemblMetazoa" id="ACHR002319-RA">
    <property type="protein sequence ID" value="ACHR002319-PA"/>
    <property type="gene ID" value="ACHR002319"/>
</dbReference>
<dbReference type="GO" id="GO:0030488">
    <property type="term" value="P:tRNA methylation"/>
    <property type="evidence" value="ECO:0007669"/>
    <property type="project" value="TreeGrafter"/>
</dbReference>
<evidence type="ECO:0000256" key="4">
    <source>
        <dbReference type="ARBA" id="ARBA00022694"/>
    </source>
</evidence>
<dbReference type="PROSITE" id="PS50294">
    <property type="entry name" value="WD_REPEATS_REGION"/>
    <property type="match status" value="1"/>
</dbReference>
<dbReference type="GO" id="GO:0005737">
    <property type="term" value="C:cytoplasm"/>
    <property type="evidence" value="ECO:0007669"/>
    <property type="project" value="UniProtKB-SubCell"/>
</dbReference>
<evidence type="ECO:0000256" key="7">
    <source>
        <dbReference type="ARBA" id="ARBA00040154"/>
    </source>
</evidence>
<dbReference type="Proteomes" id="UP000075881">
    <property type="component" value="Unassembled WGS sequence"/>
</dbReference>
<dbReference type="PANTHER" id="PTHR14344">
    <property type="entry name" value="WD REPEAT PROTEIN"/>
    <property type="match status" value="1"/>
</dbReference>
<keyword evidence="2" id="KW-0963">Cytoplasm</keyword>
<dbReference type="InterPro" id="IPR036322">
    <property type="entry name" value="WD40_repeat_dom_sf"/>
</dbReference>
<comment type="subcellular location">
    <subcellularLocation>
        <location evidence="1">Cytoplasm</location>
    </subcellularLocation>
</comment>
<dbReference type="AlphaFoldDB" id="A0A182JUY7"/>
<dbReference type="InterPro" id="IPR001680">
    <property type="entry name" value="WD40_rpt"/>
</dbReference>
<evidence type="ECO:0000256" key="2">
    <source>
        <dbReference type="ARBA" id="ARBA00022490"/>
    </source>
</evidence>
<keyword evidence="3 8" id="KW-0853">WD repeat</keyword>
<dbReference type="SUPFAM" id="SSF50978">
    <property type="entry name" value="WD40 repeat-like"/>
    <property type="match status" value="3"/>
</dbReference>
<dbReference type="Gene3D" id="2.130.10.10">
    <property type="entry name" value="YVTN repeat-like/Quinoprotein amine dehydrogenase"/>
    <property type="match status" value="3"/>
</dbReference>
<dbReference type="PROSITE" id="PS00678">
    <property type="entry name" value="WD_REPEATS_1"/>
    <property type="match status" value="1"/>
</dbReference>
<dbReference type="InterPro" id="IPR051973">
    <property type="entry name" value="tRNA_Anticodon_Mtase-Reg"/>
</dbReference>
<keyword evidence="10" id="KW-1185">Reference proteome</keyword>
<dbReference type="SMART" id="SM00320">
    <property type="entry name" value="WD40"/>
    <property type="match status" value="8"/>
</dbReference>
<reference evidence="9" key="2">
    <citation type="submission" date="2020-05" db="UniProtKB">
        <authorList>
            <consortium name="EnsemblMetazoa"/>
        </authorList>
    </citation>
    <scope>IDENTIFICATION</scope>
    <source>
        <strain evidence="9">ACHKN1017</strain>
    </source>
</reference>
<dbReference type="Pfam" id="PF00400">
    <property type="entry name" value="WD40"/>
    <property type="match status" value="1"/>
</dbReference>
<evidence type="ECO:0000256" key="8">
    <source>
        <dbReference type="PROSITE-ProRule" id="PRU00221"/>
    </source>
</evidence>
<dbReference type="InterPro" id="IPR015943">
    <property type="entry name" value="WD40/YVTN_repeat-like_dom_sf"/>
</dbReference>
<evidence type="ECO:0000256" key="6">
    <source>
        <dbReference type="ARBA" id="ARBA00038255"/>
    </source>
</evidence>
<evidence type="ECO:0000313" key="10">
    <source>
        <dbReference type="Proteomes" id="UP000075881"/>
    </source>
</evidence>
<protein>
    <recommendedName>
        <fullName evidence="7">tRNA (34-2'-O)-methyltransferase regulator WDR6</fullName>
    </recommendedName>
</protein>
<sequence length="1026" mass="115919">MRVLTDATSIRVLCDGKLLIGIGNQLLLIYLSSYGQTHQRIAPLPRQVDKIHGIDARFMEKEKYLVIVHAGRSTYSTILDCKCHTFSECVLLVIQEEPCRQPVPFIRRRLNDWISRIALLSSTRLCIVTSHGVAALLKRTDDNHSLHWDVVDKSPCEDGSTLYCSTITGQQWENIIILSGTALGLLLIWSVDGPSRGKVLTSVSAHNGVIFSISCNFKSGLLTTTSDDRSIKFWNVKLSSNKEGSLRMVELREERYCFAHTARVFQCRIINGERHTVVASIGEDSHLCLWKVDGNLILKKRLDEGQTLWSMDYDSSSATIFITASNGNLYKYCIRHIIDDNDDLCRDKNVMIDISPNLQRNEHLAKVKFLNNGCMIAITNHNQVMILDSCGKIVQRLEEQDDFKYSILECGAMYLYLAGGCRIKIYNIGIEQSTHLLGIKNVTFLQKSFADENGAEANEGTIRSLNYCALSKTVAMCDTNGRCVVFDETFANIVSFHRIPHSSQRWLTAFLVLNETWLLVADRSGHLYLFDKLHVNPVFKLANVHGKLGITSIIVEENYSQFPDVYNLRTTGHDGRICELSVNCITRKMELLTSTKSVIGWIDRKLVHGSKTFYLGFNDSHFLMVDDSNETYIQFDCGGGHRCWDFWYDESVATFTYVFIQHKRLKKIYFTPRNNVGSELTLSRFNWHTRACNVLQVVKRGASYLLLSGGEDNILRINVVSNGEILEAPRKHLFSHISSVKTIIVKSLENSVLLMISAGGRAQICLTSIGLNSFRIKQEYEYMLLASDSERSRWKTNRRSTFDPETKFMCAVSISNDRVVFGCSDGFVRIYQLSMADGQFSVSLIGETFYGRCILKMVSIDCGENSLFISMATDGYLCFWDASCPKEPIFRQRHHNSGVNAVDVKQIDVGRFVFATGGDDQSVTVSLLEIKHVEGKLQIQMLKQLCEEYLHTAQVTGLKLIDNGKLISVGIDQRLYVTKYSSYDKLLVENAINTCIADVKGVSYMEDDNEIIVYGCGIEIIKLQNT</sequence>
<keyword evidence="4" id="KW-0819">tRNA processing</keyword>
<dbReference type="PROSITE" id="PS50082">
    <property type="entry name" value="WD_REPEATS_2"/>
    <property type="match status" value="1"/>
</dbReference>